<evidence type="ECO:0000313" key="10">
    <source>
        <dbReference type="Proteomes" id="UP000483362"/>
    </source>
</evidence>
<evidence type="ECO:0000256" key="6">
    <source>
        <dbReference type="ARBA" id="ARBA00023136"/>
    </source>
</evidence>
<dbReference type="NCBIfam" id="TIGR00706">
    <property type="entry name" value="SppA_dom"/>
    <property type="match status" value="1"/>
</dbReference>
<protein>
    <submittedName>
        <fullName evidence="9">Signal peptide peptidase SppA</fullName>
    </submittedName>
</protein>
<dbReference type="Proteomes" id="UP000483362">
    <property type="component" value="Unassembled WGS sequence"/>
</dbReference>
<feature type="active site" description="Nucleophile" evidence="7">
    <location>
        <position position="397"/>
    </location>
</feature>
<gene>
    <name evidence="9" type="primary">sppA</name>
    <name evidence="9" type="ORF">FYJ29_01445</name>
</gene>
<evidence type="ECO:0000256" key="4">
    <source>
        <dbReference type="ARBA" id="ARBA00022801"/>
    </source>
</evidence>
<name>A0A6L5X842_9BACT</name>
<evidence type="ECO:0000313" key="9">
    <source>
        <dbReference type="EMBL" id="MSS16441.1"/>
    </source>
</evidence>
<comment type="caution">
    <text evidence="9">The sequence shown here is derived from an EMBL/GenBank/DDBJ whole genome shotgun (WGS) entry which is preliminary data.</text>
</comment>
<dbReference type="InterPro" id="IPR004635">
    <property type="entry name" value="Pept_S49_SppA"/>
</dbReference>
<dbReference type="GO" id="GO:0006465">
    <property type="term" value="P:signal peptide processing"/>
    <property type="evidence" value="ECO:0007669"/>
    <property type="project" value="InterPro"/>
</dbReference>
<comment type="subcellular location">
    <subcellularLocation>
        <location evidence="1">Membrane</location>
    </subcellularLocation>
</comment>
<dbReference type="InterPro" id="IPR002142">
    <property type="entry name" value="Peptidase_S49"/>
</dbReference>
<feature type="active site" description="Proton donor/acceptor" evidence="7">
    <location>
        <position position="199"/>
    </location>
</feature>
<accession>A0A6L5X842</accession>
<dbReference type="InterPro" id="IPR047217">
    <property type="entry name" value="S49_SppA_67K_type_N"/>
</dbReference>
<dbReference type="Gene3D" id="3.90.226.10">
    <property type="entry name" value="2-enoyl-CoA Hydratase, Chain A, domain 1"/>
    <property type="match status" value="3"/>
</dbReference>
<dbReference type="CDD" id="cd07023">
    <property type="entry name" value="S49_Sppa_N_C"/>
    <property type="match status" value="1"/>
</dbReference>
<dbReference type="Gene3D" id="6.20.330.10">
    <property type="match status" value="1"/>
</dbReference>
<keyword evidence="3" id="KW-0645">Protease</keyword>
<proteinExistence type="inferred from homology"/>
<dbReference type="InterPro" id="IPR029045">
    <property type="entry name" value="ClpP/crotonase-like_dom_sf"/>
</dbReference>
<dbReference type="GO" id="GO:0008236">
    <property type="term" value="F:serine-type peptidase activity"/>
    <property type="evidence" value="ECO:0007669"/>
    <property type="project" value="UniProtKB-KW"/>
</dbReference>
<dbReference type="Pfam" id="PF01343">
    <property type="entry name" value="Peptidase_S49"/>
    <property type="match status" value="2"/>
</dbReference>
<dbReference type="NCBIfam" id="TIGR00705">
    <property type="entry name" value="SppA_67K"/>
    <property type="match status" value="1"/>
</dbReference>
<keyword evidence="5" id="KW-0720">Serine protease</keyword>
<feature type="domain" description="Peptidase S49" evidence="8">
    <location>
        <begin position="132"/>
        <end position="267"/>
    </location>
</feature>
<dbReference type="PIRSF" id="PIRSF001217">
    <property type="entry name" value="Protease_4_SppA"/>
    <property type="match status" value="1"/>
</dbReference>
<sequence length="602" mass="64917">MMKKFILTVCGSLVGAFLALVVFGLCAVAVSFSIMAAFAKSEVQSIQDHSMLYIKLSGPIAERSADVSGAASVMAMVQGQEGSSSLSDMVKAIEVAKTEKKIKGIYLDCQGAQASAATMRSLRNALLDFKASSHKPVIAYGYQGYSQGDYYVATAADSVLLNPVGAVDVHGLAAVTPYFKTLLDKVGVKMQILRVGTYKSAVEPFMLDSISPANREQQSLFLGNVWRVMAGEMARSRDIAPAQFNAMADSLMLTMTAPALKAGKLIDGTCYKPEMEDKIRRIAGLEQDDDLRLASPELVASHYDNGSNKDGIVAVVYAVGEIDGSAGPMADGENIDSEKLVATIEELRNDDDVKGLVLRVNSPGGSAFGSEQIWRALEQFKQAGKTFAVSMGDYAASGGYYISCGAQRIFADSTTITGSIGIFGMIPCAQELIENKLGVHMGVVKTNANADMATDYGIVSKAMTPVQLAAMQNYINRGYDLFTQRVASGRGVSQDSIKKIAQGRVWDGISARRIGLVDQFGSLADAVDWVAKKASLNTGYYEVKEYPDLEVDLRAMLSSLYGMKQQERLAQSMGVFYTYYRQLEAMAGRRHVLCLMPPIEVK</sequence>
<keyword evidence="4" id="KW-0378">Hydrolase</keyword>
<organism evidence="9 10">
    <name type="scientific">Sodaliphilus pleomorphus</name>
    <dbReference type="NCBI Taxonomy" id="2606626"/>
    <lineage>
        <taxon>Bacteria</taxon>
        <taxon>Pseudomonadati</taxon>
        <taxon>Bacteroidota</taxon>
        <taxon>Bacteroidia</taxon>
        <taxon>Bacteroidales</taxon>
        <taxon>Muribaculaceae</taxon>
        <taxon>Sodaliphilus</taxon>
    </lineage>
</organism>
<dbReference type="EMBL" id="VULT01000002">
    <property type="protein sequence ID" value="MSS16441.1"/>
    <property type="molecule type" value="Genomic_DNA"/>
</dbReference>
<dbReference type="GO" id="GO:0016020">
    <property type="term" value="C:membrane"/>
    <property type="evidence" value="ECO:0007669"/>
    <property type="project" value="UniProtKB-SubCell"/>
</dbReference>
<dbReference type="RefSeq" id="WP_154326987.1">
    <property type="nucleotide sequence ID" value="NZ_CP045696.1"/>
</dbReference>
<evidence type="ECO:0000256" key="2">
    <source>
        <dbReference type="ARBA" id="ARBA00008683"/>
    </source>
</evidence>
<evidence type="ECO:0000256" key="1">
    <source>
        <dbReference type="ARBA" id="ARBA00004370"/>
    </source>
</evidence>
<dbReference type="PANTHER" id="PTHR33209">
    <property type="entry name" value="PROTEASE 4"/>
    <property type="match status" value="1"/>
</dbReference>
<comment type="similarity">
    <text evidence="2">Belongs to the peptidase S49 family.</text>
</comment>
<dbReference type="AlphaFoldDB" id="A0A6L5X842"/>
<feature type="domain" description="Peptidase S49" evidence="8">
    <location>
        <begin position="380"/>
        <end position="536"/>
    </location>
</feature>
<evidence type="ECO:0000256" key="7">
    <source>
        <dbReference type="PIRSR" id="PIRSR001217-1"/>
    </source>
</evidence>
<reference evidence="9 10" key="1">
    <citation type="submission" date="2019-08" db="EMBL/GenBank/DDBJ databases">
        <title>In-depth cultivation of the pig gut microbiome towards novel bacterial diversity and tailored functional studies.</title>
        <authorList>
            <person name="Wylensek D."/>
            <person name="Hitch T.C.A."/>
            <person name="Clavel T."/>
        </authorList>
    </citation>
    <scope>NUCLEOTIDE SEQUENCE [LARGE SCALE GENOMIC DNA]</scope>
    <source>
        <strain evidence="9 10">Oil-RF-744-WCA-WT-10</strain>
    </source>
</reference>
<evidence type="ECO:0000256" key="3">
    <source>
        <dbReference type="ARBA" id="ARBA00022670"/>
    </source>
</evidence>
<dbReference type="CDD" id="cd07018">
    <property type="entry name" value="S49_SppA_67K_type"/>
    <property type="match status" value="1"/>
</dbReference>
<keyword evidence="10" id="KW-1185">Reference proteome</keyword>
<dbReference type="InterPro" id="IPR004634">
    <property type="entry name" value="Pept_S49_pIV"/>
</dbReference>
<dbReference type="PANTHER" id="PTHR33209:SF1">
    <property type="entry name" value="PEPTIDASE S49 DOMAIN-CONTAINING PROTEIN"/>
    <property type="match status" value="1"/>
</dbReference>
<keyword evidence="6" id="KW-0472">Membrane</keyword>
<dbReference type="SUPFAM" id="SSF52096">
    <property type="entry name" value="ClpP/crotonase"/>
    <property type="match status" value="2"/>
</dbReference>
<evidence type="ECO:0000259" key="8">
    <source>
        <dbReference type="Pfam" id="PF01343"/>
    </source>
</evidence>
<evidence type="ECO:0000256" key="5">
    <source>
        <dbReference type="ARBA" id="ARBA00022825"/>
    </source>
</evidence>
<dbReference type="InterPro" id="IPR047272">
    <property type="entry name" value="S49_SppA_C"/>
</dbReference>